<keyword evidence="3" id="KW-1185">Reference proteome</keyword>
<gene>
    <name evidence="2" type="ORF">ANE_LOCUS9160</name>
</gene>
<sequence length="123" mass="14285">MRAESKTLDHLSETTNIHQGSDFQLRGETMKTVAETSERVYRRARPDEDTAENTSNHGTMRADSKISKRVNRRARPSRARPTRAGQNEDNHELFGEVRVRNLPRRARARIAPIVLPRHLHQFY</sequence>
<dbReference type="AlphaFoldDB" id="A0A565BC12"/>
<proteinExistence type="predicted"/>
<dbReference type="EMBL" id="CABITT030000003">
    <property type="protein sequence ID" value="VVA98715.1"/>
    <property type="molecule type" value="Genomic_DNA"/>
</dbReference>
<feature type="compositionally biased region" description="Basic and acidic residues" evidence="1">
    <location>
        <begin position="36"/>
        <end position="48"/>
    </location>
</feature>
<feature type="compositionally biased region" description="Basic residues" evidence="1">
    <location>
        <begin position="67"/>
        <end position="81"/>
    </location>
</feature>
<feature type="region of interest" description="Disordered" evidence="1">
    <location>
        <begin position="1"/>
        <end position="91"/>
    </location>
</feature>
<protein>
    <submittedName>
        <fullName evidence="2">Uncharacterized protein</fullName>
    </submittedName>
</protein>
<evidence type="ECO:0000313" key="2">
    <source>
        <dbReference type="EMBL" id="VVA98715.1"/>
    </source>
</evidence>
<organism evidence="2 3">
    <name type="scientific">Arabis nemorensis</name>
    <dbReference type="NCBI Taxonomy" id="586526"/>
    <lineage>
        <taxon>Eukaryota</taxon>
        <taxon>Viridiplantae</taxon>
        <taxon>Streptophyta</taxon>
        <taxon>Embryophyta</taxon>
        <taxon>Tracheophyta</taxon>
        <taxon>Spermatophyta</taxon>
        <taxon>Magnoliopsida</taxon>
        <taxon>eudicotyledons</taxon>
        <taxon>Gunneridae</taxon>
        <taxon>Pentapetalae</taxon>
        <taxon>rosids</taxon>
        <taxon>malvids</taxon>
        <taxon>Brassicales</taxon>
        <taxon>Brassicaceae</taxon>
        <taxon>Arabideae</taxon>
        <taxon>Arabis</taxon>
    </lineage>
</organism>
<evidence type="ECO:0000313" key="3">
    <source>
        <dbReference type="Proteomes" id="UP000489600"/>
    </source>
</evidence>
<feature type="compositionally biased region" description="Polar residues" evidence="1">
    <location>
        <begin position="13"/>
        <end position="22"/>
    </location>
</feature>
<dbReference type="Proteomes" id="UP000489600">
    <property type="component" value="Unassembled WGS sequence"/>
</dbReference>
<feature type="compositionally biased region" description="Basic and acidic residues" evidence="1">
    <location>
        <begin position="1"/>
        <end position="12"/>
    </location>
</feature>
<accession>A0A565BC12</accession>
<reference evidence="2" key="1">
    <citation type="submission" date="2019-07" db="EMBL/GenBank/DDBJ databases">
        <authorList>
            <person name="Dittberner H."/>
        </authorList>
    </citation>
    <scope>NUCLEOTIDE SEQUENCE [LARGE SCALE GENOMIC DNA]</scope>
</reference>
<evidence type="ECO:0000256" key="1">
    <source>
        <dbReference type="SAM" id="MobiDB-lite"/>
    </source>
</evidence>
<name>A0A565BC12_9BRAS</name>
<comment type="caution">
    <text evidence="2">The sequence shown here is derived from an EMBL/GenBank/DDBJ whole genome shotgun (WGS) entry which is preliminary data.</text>
</comment>